<evidence type="ECO:0000256" key="4">
    <source>
        <dbReference type="ARBA" id="ARBA00023157"/>
    </source>
</evidence>
<evidence type="ECO:0000256" key="7">
    <source>
        <dbReference type="SAM" id="Phobius"/>
    </source>
</evidence>
<feature type="domain" description="HYR" evidence="9">
    <location>
        <begin position="1"/>
        <end position="68"/>
    </location>
</feature>
<protein>
    <recommendedName>
        <fullName evidence="12">Hyalin</fullName>
    </recommendedName>
</protein>
<evidence type="ECO:0000256" key="3">
    <source>
        <dbReference type="ARBA" id="ARBA00022737"/>
    </source>
</evidence>
<dbReference type="OrthoDB" id="10040649at2759"/>
<dbReference type="FunFam" id="2.10.25.10:FF:000038">
    <property type="entry name" value="Fibrillin 2"/>
    <property type="match status" value="1"/>
</dbReference>
<dbReference type="SMART" id="SM00179">
    <property type="entry name" value="EGF_CA"/>
    <property type="match status" value="1"/>
</dbReference>
<evidence type="ECO:0000256" key="6">
    <source>
        <dbReference type="SAM" id="MobiDB-lite"/>
    </source>
</evidence>
<dbReference type="Pfam" id="PF02494">
    <property type="entry name" value="HYR"/>
    <property type="match status" value="8"/>
</dbReference>
<feature type="domain" description="HYR" evidence="9">
    <location>
        <begin position="69"/>
        <end position="155"/>
    </location>
</feature>
<evidence type="ECO:0000259" key="9">
    <source>
        <dbReference type="PROSITE" id="PS50825"/>
    </source>
</evidence>
<feature type="domain" description="HYR" evidence="9">
    <location>
        <begin position="156"/>
        <end position="239"/>
    </location>
</feature>
<evidence type="ECO:0000259" key="8">
    <source>
        <dbReference type="PROSITE" id="PS50026"/>
    </source>
</evidence>
<dbReference type="OMA" id="PMKLGQN"/>
<keyword evidence="11" id="KW-1185">Reference proteome</keyword>
<keyword evidence="2" id="KW-0732">Signal</keyword>
<comment type="caution">
    <text evidence="5">Lacks conserved residue(s) required for the propagation of feature annotation.</text>
</comment>
<dbReference type="PANTHER" id="PTHR24273">
    <property type="entry name" value="FI04643P-RELATED"/>
    <property type="match status" value="1"/>
</dbReference>
<dbReference type="InterPro" id="IPR003410">
    <property type="entry name" value="HYR_dom"/>
</dbReference>
<dbReference type="EnsemblMetazoa" id="XM_030977332">
    <property type="protein sequence ID" value="XP_030833192"/>
    <property type="gene ID" value="LOC105440115"/>
</dbReference>
<dbReference type="PROSITE" id="PS01187">
    <property type="entry name" value="EGF_CA"/>
    <property type="match status" value="1"/>
</dbReference>
<evidence type="ECO:0000256" key="1">
    <source>
        <dbReference type="ARBA" id="ARBA00022536"/>
    </source>
</evidence>
<dbReference type="Pfam" id="PF07645">
    <property type="entry name" value="EGF_CA"/>
    <property type="match status" value="1"/>
</dbReference>
<keyword evidence="7" id="KW-0472">Membrane</keyword>
<proteinExistence type="predicted"/>
<dbReference type="SMART" id="SM00181">
    <property type="entry name" value="EGF"/>
    <property type="match status" value="2"/>
</dbReference>
<name>A0A7M7NCP9_STRPU</name>
<dbReference type="CDD" id="cd00054">
    <property type="entry name" value="EGF_CA"/>
    <property type="match status" value="1"/>
</dbReference>
<dbReference type="InterPro" id="IPR018097">
    <property type="entry name" value="EGF_Ca-bd_CS"/>
</dbReference>
<feature type="domain" description="HYR" evidence="9">
    <location>
        <begin position="493"/>
        <end position="573"/>
    </location>
</feature>
<feature type="region of interest" description="Disordered" evidence="6">
    <location>
        <begin position="895"/>
        <end position="932"/>
    </location>
</feature>
<evidence type="ECO:0000256" key="5">
    <source>
        <dbReference type="PROSITE-ProRule" id="PRU00076"/>
    </source>
</evidence>
<dbReference type="InterPro" id="IPR000152">
    <property type="entry name" value="EGF-type_Asp/Asn_hydroxyl_site"/>
</dbReference>
<dbReference type="Proteomes" id="UP000007110">
    <property type="component" value="Unassembled WGS sequence"/>
</dbReference>
<feature type="domain" description="HYR" evidence="9">
    <location>
        <begin position="325"/>
        <end position="407"/>
    </location>
</feature>
<dbReference type="RefSeq" id="XP_030833192.1">
    <property type="nucleotide sequence ID" value="XM_030977332.1"/>
</dbReference>
<dbReference type="InterPro" id="IPR000742">
    <property type="entry name" value="EGF"/>
</dbReference>
<reference evidence="10" key="2">
    <citation type="submission" date="2021-01" db="UniProtKB">
        <authorList>
            <consortium name="EnsemblMetazoa"/>
        </authorList>
    </citation>
    <scope>IDENTIFICATION</scope>
</reference>
<dbReference type="InterPro" id="IPR049883">
    <property type="entry name" value="NOTCH1_EGF-like"/>
</dbReference>
<sequence length="957" mass="101715">MELGQDFASVYWAEPTVMDNADASLKINLTFDGEGTNPGNFTQGITSLSYIAEDTAGNRASCVFEIVVSDTEDPVIAGCPSSQAIPMKLGQNFATVSWTEPTVSDNSDNVTLSFDGPGEEINPRNFTRGITSLSYTAVDAAGNRATCMFEIVVIDNEEPAILGCPSSQSVSMELGQDFASVYWAEPTVMDNVDASLKINLTFHGEGTNPGNFTQGITSLSYIAEDTAGNRASCVFEIVVSDNEEPAIIDCPSSQSVPMKLGQNFATVSWTEPTVSDNSNNVTLTFNGEVTNAGDFSLGITSISYTAVDAAGNRATCMFEIVVSDNEEPAIIDCPSSQSVPMKLGQNFATVSWTEPTVSDNSDNVTLSFDGPGEEISRRNFTRGITSLSYRAVDAAGNRATCMFEIVVSDNEEPAIIDCPSSQSVPMKLGQNFATVSWTEPTVSDNSNNVTLTFNGEVTNAGDFSLGITSLSYTAVDAAGNRATCMFEIVVSDTEEPVIDRCPSTQSVSTEPDQDFAMVSWVEPGVTDNSNDVTQTFNGEGTNPGNFPLGITSLSYTAVDAQGNTATCMFAIVVSDNEAPIISDCPSSQTSTTELGSETATAIWVEPSASDNSNNVTLTPSRSGDAFPVGQNTVTYAAQDPSGNTATCTFVISVMAPMGCSTNQIISCGNTETCVENECRCRPAFIRMNDVCTEANTYSIIVRALSLNAIDYEYTDALSDPNSPEFQAQANAFIIVMMQNTDTIYGVTVIEIRRGSLIFVAEAITEPSTTMAQLYQDIDSAIQGGSATAGPTTIVFVPEDTVIADINECASTTTNDCSENANCTNMVGSFSCTCHFGYADRSPAGVGPARVCELTSLGNFLGIGGIFGVAVGACVLVAMMCLCCIIAARRMSNKHFAPRTRDPPSNVHLSSFRRAGDQKPRRQGPGRPGDVFFHDDNLYRGYVGGNRGNTPRSEVMGY</sequence>
<feature type="domain" description="HYR" evidence="9">
    <location>
        <begin position="574"/>
        <end position="655"/>
    </location>
</feature>
<evidence type="ECO:0000313" key="11">
    <source>
        <dbReference type="Proteomes" id="UP000007110"/>
    </source>
</evidence>
<keyword evidence="1 5" id="KW-0245">EGF-like domain</keyword>
<reference evidence="11" key="1">
    <citation type="submission" date="2015-02" db="EMBL/GenBank/DDBJ databases">
        <title>Genome sequencing for Strongylocentrotus purpuratus.</title>
        <authorList>
            <person name="Murali S."/>
            <person name="Liu Y."/>
            <person name="Vee V."/>
            <person name="English A."/>
            <person name="Wang M."/>
            <person name="Skinner E."/>
            <person name="Han Y."/>
            <person name="Muzny D.M."/>
            <person name="Worley K.C."/>
            <person name="Gibbs R.A."/>
        </authorList>
    </citation>
    <scope>NUCLEOTIDE SEQUENCE</scope>
</reference>
<feature type="domain" description="HYR" evidence="9">
    <location>
        <begin position="408"/>
        <end position="492"/>
    </location>
</feature>
<evidence type="ECO:0000256" key="2">
    <source>
        <dbReference type="ARBA" id="ARBA00022729"/>
    </source>
</evidence>
<dbReference type="GeneID" id="105440115"/>
<keyword evidence="7" id="KW-0812">Transmembrane</keyword>
<keyword evidence="3" id="KW-0677">Repeat</keyword>
<evidence type="ECO:0008006" key="12">
    <source>
        <dbReference type="Google" id="ProtNLM"/>
    </source>
</evidence>
<keyword evidence="7" id="KW-1133">Transmembrane helix</keyword>
<organism evidence="10 11">
    <name type="scientific">Strongylocentrotus purpuratus</name>
    <name type="common">Purple sea urchin</name>
    <dbReference type="NCBI Taxonomy" id="7668"/>
    <lineage>
        <taxon>Eukaryota</taxon>
        <taxon>Metazoa</taxon>
        <taxon>Echinodermata</taxon>
        <taxon>Eleutherozoa</taxon>
        <taxon>Echinozoa</taxon>
        <taxon>Echinoidea</taxon>
        <taxon>Euechinoidea</taxon>
        <taxon>Echinacea</taxon>
        <taxon>Camarodonta</taxon>
        <taxon>Echinidea</taxon>
        <taxon>Strongylocentrotidae</taxon>
        <taxon>Strongylocentrotus</taxon>
    </lineage>
</organism>
<feature type="domain" description="EGF-like" evidence="8">
    <location>
        <begin position="804"/>
        <end position="843"/>
    </location>
</feature>
<dbReference type="InParanoid" id="A0A7M7NCP9"/>
<dbReference type="AlphaFoldDB" id="A0A7M7NCP9"/>
<evidence type="ECO:0000313" key="10">
    <source>
        <dbReference type="EnsemblMetazoa" id="XP_030833192"/>
    </source>
</evidence>
<keyword evidence="4" id="KW-1015">Disulfide bond</keyword>
<dbReference type="InterPro" id="IPR001881">
    <property type="entry name" value="EGF-like_Ca-bd_dom"/>
</dbReference>
<feature type="domain" description="HYR" evidence="9">
    <location>
        <begin position="240"/>
        <end position="324"/>
    </location>
</feature>
<dbReference type="PROSITE" id="PS50026">
    <property type="entry name" value="EGF_3"/>
    <property type="match status" value="1"/>
</dbReference>
<dbReference type="Gene3D" id="2.10.25.10">
    <property type="entry name" value="Laminin"/>
    <property type="match status" value="1"/>
</dbReference>
<dbReference type="PROSITE" id="PS50825">
    <property type="entry name" value="HYR"/>
    <property type="match status" value="8"/>
</dbReference>
<dbReference type="GO" id="GO:0005509">
    <property type="term" value="F:calcium ion binding"/>
    <property type="evidence" value="ECO:0007669"/>
    <property type="project" value="InterPro"/>
</dbReference>
<feature type="transmembrane region" description="Helical" evidence="7">
    <location>
        <begin position="859"/>
        <end position="887"/>
    </location>
</feature>
<dbReference type="PANTHER" id="PTHR24273:SF32">
    <property type="entry name" value="HYALIN"/>
    <property type="match status" value="1"/>
</dbReference>
<dbReference type="KEGG" id="spu:105440115"/>
<dbReference type="SUPFAM" id="SSF57196">
    <property type="entry name" value="EGF/Laminin"/>
    <property type="match status" value="1"/>
</dbReference>
<dbReference type="PROSITE" id="PS00010">
    <property type="entry name" value="ASX_HYDROXYL"/>
    <property type="match status" value="1"/>
</dbReference>
<accession>A0A7M7NCP9</accession>